<dbReference type="InterPro" id="IPR050493">
    <property type="entry name" value="FAD-dep_Monooxygenase_BioMet"/>
</dbReference>
<evidence type="ECO:0000256" key="2">
    <source>
        <dbReference type="ARBA" id="ARBA00022630"/>
    </source>
</evidence>
<sequence>GRLQIGMLAGMKSEWVAGFVSESMAGFIGIRSLFDRDPMKTWIKGNVTLLGDACHPMLPFLSQGAAMAIEDAYVLAEALDLRRNDPTAALAAYEAERLPRTSRVQLEARERGRTYHLPSEEEMAARDAEYARRAKEDPRTTGINTDWVYDYDPRKFSERMASSL</sequence>
<evidence type="ECO:0000313" key="7">
    <source>
        <dbReference type="EMBL" id="SOC48388.1"/>
    </source>
</evidence>
<feature type="domain" description="FAD-binding" evidence="6">
    <location>
        <begin position="40"/>
        <end position="104"/>
    </location>
</feature>
<proteinExistence type="predicted"/>
<evidence type="ECO:0000256" key="1">
    <source>
        <dbReference type="ARBA" id="ARBA00001974"/>
    </source>
</evidence>
<dbReference type="SUPFAM" id="SSF51905">
    <property type="entry name" value="FAD/NAD(P)-binding domain"/>
    <property type="match status" value="1"/>
</dbReference>
<keyword evidence="2" id="KW-0285">Flavoprotein</keyword>
<dbReference type="RefSeq" id="WP_176526963.1">
    <property type="nucleotide sequence ID" value="NZ_OBQD01000056.1"/>
</dbReference>
<dbReference type="InterPro" id="IPR002938">
    <property type="entry name" value="FAD-bd"/>
</dbReference>
<dbReference type="Proteomes" id="UP000219167">
    <property type="component" value="Unassembled WGS sequence"/>
</dbReference>
<organism evidence="7 8">
    <name type="scientific">Rhizobium subbaraonis</name>
    <dbReference type="NCBI Taxonomy" id="908946"/>
    <lineage>
        <taxon>Bacteria</taxon>
        <taxon>Pseudomonadati</taxon>
        <taxon>Pseudomonadota</taxon>
        <taxon>Alphaproteobacteria</taxon>
        <taxon>Hyphomicrobiales</taxon>
        <taxon>Rhizobiaceae</taxon>
        <taxon>Rhizobium/Agrobacterium group</taxon>
        <taxon>Rhizobium</taxon>
    </lineage>
</organism>
<keyword evidence="3" id="KW-0274">FAD</keyword>
<keyword evidence="4" id="KW-0560">Oxidoreductase</keyword>
<dbReference type="InterPro" id="IPR036188">
    <property type="entry name" value="FAD/NAD-bd_sf"/>
</dbReference>
<evidence type="ECO:0000256" key="5">
    <source>
        <dbReference type="ARBA" id="ARBA00023033"/>
    </source>
</evidence>
<keyword evidence="5" id="KW-0503">Monooxygenase</keyword>
<dbReference type="PANTHER" id="PTHR13789">
    <property type="entry name" value="MONOOXYGENASE"/>
    <property type="match status" value="1"/>
</dbReference>
<evidence type="ECO:0000313" key="8">
    <source>
        <dbReference type="Proteomes" id="UP000219167"/>
    </source>
</evidence>
<evidence type="ECO:0000256" key="3">
    <source>
        <dbReference type="ARBA" id="ARBA00022827"/>
    </source>
</evidence>
<protein>
    <submittedName>
        <fullName evidence="7">FAD binding domain-containing protein</fullName>
    </submittedName>
</protein>
<comment type="cofactor">
    <cofactor evidence="1">
        <name>FAD</name>
        <dbReference type="ChEBI" id="CHEBI:57692"/>
    </cofactor>
</comment>
<keyword evidence="8" id="KW-1185">Reference proteome</keyword>
<evidence type="ECO:0000259" key="6">
    <source>
        <dbReference type="Pfam" id="PF01494"/>
    </source>
</evidence>
<evidence type="ECO:0000256" key="4">
    <source>
        <dbReference type="ARBA" id="ARBA00023002"/>
    </source>
</evidence>
<dbReference type="GO" id="GO:0004497">
    <property type="term" value="F:monooxygenase activity"/>
    <property type="evidence" value="ECO:0007669"/>
    <property type="project" value="UniProtKB-KW"/>
</dbReference>
<dbReference type="PANTHER" id="PTHR13789:SF318">
    <property type="entry name" value="GERANYLGERANYL DIPHOSPHATE REDUCTASE"/>
    <property type="match status" value="1"/>
</dbReference>
<dbReference type="PRINTS" id="PR00420">
    <property type="entry name" value="RNGMNOXGNASE"/>
</dbReference>
<reference evidence="7 8" key="1">
    <citation type="submission" date="2017-08" db="EMBL/GenBank/DDBJ databases">
        <authorList>
            <person name="de Groot N.N."/>
        </authorList>
    </citation>
    <scope>NUCLEOTIDE SEQUENCE [LARGE SCALE GENOMIC DNA]</scope>
    <source>
        <strain evidence="7 8">JC85</strain>
    </source>
</reference>
<dbReference type="Pfam" id="PF01494">
    <property type="entry name" value="FAD_binding_3"/>
    <property type="match status" value="1"/>
</dbReference>
<name>A0A285V449_9HYPH</name>
<dbReference type="EMBL" id="OBQD01000056">
    <property type="protein sequence ID" value="SOC48388.1"/>
    <property type="molecule type" value="Genomic_DNA"/>
</dbReference>
<gene>
    <name evidence="7" type="ORF">SAMN05892877_1569</name>
</gene>
<dbReference type="Gene3D" id="3.50.50.60">
    <property type="entry name" value="FAD/NAD(P)-binding domain"/>
    <property type="match status" value="1"/>
</dbReference>
<accession>A0A285V449</accession>
<dbReference type="GO" id="GO:0071949">
    <property type="term" value="F:FAD binding"/>
    <property type="evidence" value="ECO:0007669"/>
    <property type="project" value="InterPro"/>
</dbReference>
<feature type="non-terminal residue" evidence="7">
    <location>
        <position position="1"/>
    </location>
</feature>
<dbReference type="AlphaFoldDB" id="A0A285V449"/>